<dbReference type="PANTHER" id="PTHR44240:SF12">
    <property type="entry name" value="OS06G0716100 PROTEIN"/>
    <property type="match status" value="1"/>
</dbReference>
<dbReference type="Gene3D" id="1.10.287.110">
    <property type="entry name" value="DnaJ domain"/>
    <property type="match status" value="1"/>
</dbReference>
<dbReference type="AlphaFoldDB" id="A0A399NNH1"/>
<evidence type="ECO:0000313" key="4">
    <source>
        <dbReference type="Proteomes" id="UP000266298"/>
    </source>
</evidence>
<evidence type="ECO:0000256" key="1">
    <source>
        <dbReference type="SAM" id="MobiDB-lite"/>
    </source>
</evidence>
<sequence>MGGRGRGGRGRPGRTRRLVVAGSPADRTPYEVLGVDPAAGTATLRAAYRRLLRVTHPDTGGEAHLFHAVQDAWALVGDPADRASYDRGRGGVGATDEPLGPDDG</sequence>
<dbReference type="PROSITE" id="PS50076">
    <property type="entry name" value="DNAJ_2"/>
    <property type="match status" value="1"/>
</dbReference>
<dbReference type="InterPro" id="IPR001623">
    <property type="entry name" value="DnaJ_domain"/>
</dbReference>
<dbReference type="Proteomes" id="UP000266298">
    <property type="component" value="Unassembled WGS sequence"/>
</dbReference>
<dbReference type="SUPFAM" id="SSF46565">
    <property type="entry name" value="Chaperone J-domain"/>
    <property type="match status" value="1"/>
</dbReference>
<protein>
    <submittedName>
        <fullName evidence="3">J domain-containing protein</fullName>
    </submittedName>
</protein>
<feature type="compositionally biased region" description="Basic and acidic residues" evidence="1">
    <location>
        <begin position="80"/>
        <end position="89"/>
    </location>
</feature>
<feature type="domain" description="J" evidence="2">
    <location>
        <begin position="28"/>
        <end position="89"/>
    </location>
</feature>
<feature type="compositionally biased region" description="Basic residues" evidence="1">
    <location>
        <begin position="1"/>
        <end position="17"/>
    </location>
</feature>
<dbReference type="CDD" id="cd06257">
    <property type="entry name" value="DnaJ"/>
    <property type="match status" value="1"/>
</dbReference>
<gene>
    <name evidence="3" type="ORF">DZF96_14350</name>
</gene>
<feature type="non-terminal residue" evidence="3">
    <location>
        <position position="104"/>
    </location>
</feature>
<name>A0A399NNH1_9MICO</name>
<proteinExistence type="predicted"/>
<accession>A0A399NNH1</accession>
<dbReference type="PANTHER" id="PTHR44240">
    <property type="entry name" value="DNAJ DOMAIN (PROKARYOTIC HEAT SHOCK PROTEIN)-RELATED"/>
    <property type="match status" value="1"/>
</dbReference>
<evidence type="ECO:0000259" key="2">
    <source>
        <dbReference type="PROSITE" id="PS50076"/>
    </source>
</evidence>
<dbReference type="InterPro" id="IPR036869">
    <property type="entry name" value="J_dom_sf"/>
</dbReference>
<organism evidence="3 4">
    <name type="scientific">Clavibacter michiganensis</name>
    <dbReference type="NCBI Taxonomy" id="28447"/>
    <lineage>
        <taxon>Bacteria</taxon>
        <taxon>Bacillati</taxon>
        <taxon>Actinomycetota</taxon>
        <taxon>Actinomycetes</taxon>
        <taxon>Micrococcales</taxon>
        <taxon>Microbacteriaceae</taxon>
        <taxon>Clavibacter</taxon>
    </lineage>
</organism>
<dbReference type="Pfam" id="PF00226">
    <property type="entry name" value="DnaJ"/>
    <property type="match status" value="1"/>
</dbReference>
<feature type="region of interest" description="Disordered" evidence="1">
    <location>
        <begin position="80"/>
        <end position="104"/>
    </location>
</feature>
<reference evidence="3 4" key="1">
    <citation type="submission" date="2018-08" db="EMBL/GenBank/DDBJ databases">
        <title>Genome Sequence of Clavibacter michiganensis Subspecies type strains, and the Atypical Peach-Colored Strains Isolated from Tomato.</title>
        <authorList>
            <person name="Osdaghi E."/>
            <person name="Portier P."/>
            <person name="Briand M."/>
            <person name="Jacques M.-A."/>
        </authorList>
    </citation>
    <scope>NUCLEOTIDE SEQUENCE [LARGE SCALE GENOMIC DNA]</scope>
    <source>
        <strain evidence="3 4">CFBP 7493</strain>
    </source>
</reference>
<dbReference type="EMBL" id="QWEC01000318">
    <property type="protein sequence ID" value="RII95504.1"/>
    <property type="molecule type" value="Genomic_DNA"/>
</dbReference>
<dbReference type="SMART" id="SM00271">
    <property type="entry name" value="DnaJ"/>
    <property type="match status" value="1"/>
</dbReference>
<evidence type="ECO:0000313" key="3">
    <source>
        <dbReference type="EMBL" id="RII95504.1"/>
    </source>
</evidence>
<comment type="caution">
    <text evidence="3">The sequence shown here is derived from an EMBL/GenBank/DDBJ whole genome shotgun (WGS) entry which is preliminary data.</text>
</comment>
<dbReference type="InterPro" id="IPR052276">
    <property type="entry name" value="Diphthamide-biosynth_chaperone"/>
</dbReference>
<feature type="region of interest" description="Disordered" evidence="1">
    <location>
        <begin position="1"/>
        <end position="23"/>
    </location>
</feature>